<proteinExistence type="predicted"/>
<accession>A0A0F9SUJ2</accession>
<feature type="domain" description="Bacteriophage tail tape measure C-terminal" evidence="3">
    <location>
        <begin position="867"/>
        <end position="939"/>
    </location>
</feature>
<name>A0A0F9SUJ2_9ZZZZ</name>
<keyword evidence="2" id="KW-0812">Transmembrane</keyword>
<sequence length="1045" mass="107029">MAEILDIVVRARGARTVARDLAKISIAAQSGSVALNKLNGSTRRAGATAATSAAQFTAGAAGAGRLNVGALRAATSLNALSSAAAVAGAAVTVAFGLPLVAAVKIAGDFEASLNRVQNVSRATAEQMKTVKNAAEQLGIQTAFSARQAADGFELLSKAGLSIETQLGAITPALNLAAAGSLELGASAKIVTTIIAGFGLDVSKIGEAADILTRTAQSTQANIKGLGEAFSFVAPKARQLGIDFLEVNVALGALANAGFPATRTGRGLQRMLSNLTEQTPKATAALEKLGVEVFDGQGKFRGLLTVVADMRDATEDLSDIARASLVGDIFTEQGSRAIGALVSQGDAIDELVGKISDFEGAAQDAADTVLKGFNGALRELSSAVQGAGISIGDTLLGPLEFLVRRARDAFRIFAALPKPIQQFIGAALGAGTAFGVLALGIAGVSFAMASFARLVAVEGVASLIGLSKSAVLATGALLRLGIVQQLAIGMAGMRAAAFALAAGLRAVAAAAIGAIVALGPVGVAAIALVGIGVALVSARDDVIAFGQSQTTLRDITATVWGDIKGFFDSGADAAEEAGDAGFEALKKIEEAEANLSLGVKILKAYDDMVVGANIMARVLFLIFTRLSNVIQMPFATLVDLLRELPSLIADPGNAGVRFGEIIRSNIVHPLFGLGDEIARITREEMSGVKASELLGTSDIIQRAAGRTAGRADEEAGAALTAGGDPAVTRSSAAAVAELTSEQERLKNIVDGLRQSVNGLTPSQQALANAQRDLNLAVAEGIIPPEQLDIILQKLGQKTFTELRNKVDLVSAAKARMTEQLESLATAAKVGVIGLEQLAAAQGLVREQTQAALLDMREFTDQLSHTQAASLGVREGFDGFAKSLGNEFTLVRDATTNILDQGLSAIDKFVQTGKFSFKDFARGAVAEIQKVITRLLIMKAIESIGGAFGGGGGSLFGGGKADGGAVNPNQAFLVGERGAEMFVPPSSGQIVPNETLGAMAAPPPVNVQVVNVDDPASIPEALNSRDSEAAVMNIMSRNSAKLKAIIS</sequence>
<feature type="transmembrane region" description="Helical" evidence="2">
    <location>
        <begin position="422"/>
        <end position="447"/>
    </location>
</feature>
<keyword evidence="1" id="KW-1188">Viral release from host cell</keyword>
<dbReference type="PANTHER" id="PTHR37813">
    <property type="entry name" value="FELS-2 PROPHAGE PROTEIN"/>
    <property type="match status" value="1"/>
</dbReference>
<dbReference type="Pfam" id="PF10145">
    <property type="entry name" value="PhageMin_Tail"/>
    <property type="match status" value="1"/>
</dbReference>
<evidence type="ECO:0000313" key="5">
    <source>
        <dbReference type="EMBL" id="KKN40606.1"/>
    </source>
</evidence>
<protein>
    <recommendedName>
        <fullName evidence="6">Phage tail tape measure protein domain-containing protein</fullName>
    </recommendedName>
</protein>
<evidence type="ECO:0000256" key="1">
    <source>
        <dbReference type="ARBA" id="ARBA00022612"/>
    </source>
</evidence>
<dbReference type="AlphaFoldDB" id="A0A0F9SUJ2"/>
<dbReference type="InterPro" id="IPR006431">
    <property type="entry name" value="Phage_tape_meas_C"/>
</dbReference>
<feature type="transmembrane region" description="Helical" evidence="2">
    <location>
        <begin position="520"/>
        <end position="537"/>
    </location>
</feature>
<gene>
    <name evidence="5" type="ORF">LCGC14_0731670</name>
</gene>
<keyword evidence="2" id="KW-0472">Membrane</keyword>
<comment type="caution">
    <text evidence="5">The sequence shown here is derived from an EMBL/GenBank/DDBJ whole genome shotgun (WGS) entry which is preliminary data.</text>
</comment>
<evidence type="ECO:0000259" key="3">
    <source>
        <dbReference type="Pfam" id="PF09718"/>
    </source>
</evidence>
<feature type="transmembrane region" description="Helical" evidence="2">
    <location>
        <begin position="459"/>
        <end position="482"/>
    </location>
</feature>
<dbReference type="InterPro" id="IPR010090">
    <property type="entry name" value="Phage_tape_meas"/>
</dbReference>
<dbReference type="Pfam" id="PF09718">
    <property type="entry name" value="Tape_meas_lam_C"/>
    <property type="match status" value="1"/>
</dbReference>
<keyword evidence="2" id="KW-1133">Transmembrane helix</keyword>
<evidence type="ECO:0000259" key="4">
    <source>
        <dbReference type="Pfam" id="PF10145"/>
    </source>
</evidence>
<dbReference type="PANTHER" id="PTHR37813:SF1">
    <property type="entry name" value="FELS-2 PROPHAGE PROTEIN"/>
    <property type="match status" value="1"/>
</dbReference>
<reference evidence="5" key="1">
    <citation type="journal article" date="2015" name="Nature">
        <title>Complex archaea that bridge the gap between prokaryotes and eukaryotes.</title>
        <authorList>
            <person name="Spang A."/>
            <person name="Saw J.H."/>
            <person name="Jorgensen S.L."/>
            <person name="Zaremba-Niedzwiedzka K."/>
            <person name="Martijn J."/>
            <person name="Lind A.E."/>
            <person name="van Eijk R."/>
            <person name="Schleper C."/>
            <person name="Guy L."/>
            <person name="Ettema T.J."/>
        </authorList>
    </citation>
    <scope>NUCLEOTIDE SEQUENCE</scope>
</reference>
<evidence type="ECO:0008006" key="6">
    <source>
        <dbReference type="Google" id="ProtNLM"/>
    </source>
</evidence>
<dbReference type="NCBIfam" id="TIGR01760">
    <property type="entry name" value="tape_meas_TP901"/>
    <property type="match status" value="1"/>
</dbReference>
<dbReference type="EMBL" id="LAZR01001695">
    <property type="protein sequence ID" value="KKN40606.1"/>
    <property type="molecule type" value="Genomic_DNA"/>
</dbReference>
<organism evidence="5">
    <name type="scientific">marine sediment metagenome</name>
    <dbReference type="NCBI Taxonomy" id="412755"/>
    <lineage>
        <taxon>unclassified sequences</taxon>
        <taxon>metagenomes</taxon>
        <taxon>ecological metagenomes</taxon>
    </lineage>
</organism>
<feature type="transmembrane region" description="Helical" evidence="2">
    <location>
        <begin position="494"/>
        <end position="514"/>
    </location>
</feature>
<feature type="domain" description="Phage tail tape measure protein" evidence="4">
    <location>
        <begin position="132"/>
        <end position="329"/>
    </location>
</feature>
<evidence type="ECO:0000256" key="2">
    <source>
        <dbReference type="SAM" id="Phobius"/>
    </source>
</evidence>